<dbReference type="InterPro" id="IPR020904">
    <property type="entry name" value="Sc_DH/Rdtase_CS"/>
</dbReference>
<evidence type="ECO:0000313" key="4">
    <source>
        <dbReference type="EnsemblMetazoa" id="GAUT022703-PA"/>
    </source>
</evidence>
<protein>
    <recommendedName>
        <fullName evidence="6">Dehydrogenase</fullName>
    </recommendedName>
</protein>
<dbReference type="PRINTS" id="PR00080">
    <property type="entry name" value="SDRFAMILY"/>
</dbReference>
<dbReference type="VEuPathDB" id="VectorBase:GAUT022703"/>
<reference evidence="4" key="1">
    <citation type="submission" date="2020-05" db="UniProtKB">
        <authorList>
            <consortium name="EnsemblMetazoa"/>
        </authorList>
    </citation>
    <scope>IDENTIFICATION</scope>
    <source>
        <strain evidence="4">TTRI</strain>
    </source>
</reference>
<evidence type="ECO:0000256" key="3">
    <source>
        <dbReference type="RuleBase" id="RU000363"/>
    </source>
</evidence>
<evidence type="ECO:0000256" key="2">
    <source>
        <dbReference type="ARBA" id="ARBA00023002"/>
    </source>
</evidence>
<evidence type="ECO:0000256" key="1">
    <source>
        <dbReference type="ARBA" id="ARBA00006484"/>
    </source>
</evidence>
<dbReference type="EnsemblMetazoa" id="GAUT022703-RA">
    <property type="protein sequence ID" value="GAUT022703-PA"/>
    <property type="gene ID" value="GAUT022703"/>
</dbReference>
<dbReference type="AlphaFoldDB" id="A0A1A9V1E0"/>
<dbReference type="InterPro" id="IPR036291">
    <property type="entry name" value="NAD(P)-bd_dom_sf"/>
</dbReference>
<proteinExistence type="inferred from homology"/>
<keyword evidence="5" id="KW-1185">Reference proteome</keyword>
<evidence type="ECO:0000313" key="5">
    <source>
        <dbReference type="Proteomes" id="UP000078200"/>
    </source>
</evidence>
<dbReference type="GO" id="GO:0016616">
    <property type="term" value="F:oxidoreductase activity, acting on the CH-OH group of donors, NAD or NADP as acceptor"/>
    <property type="evidence" value="ECO:0007669"/>
    <property type="project" value="UniProtKB-ARBA"/>
</dbReference>
<comment type="similarity">
    <text evidence="1 3">Belongs to the short-chain dehydrogenases/reductases (SDR) family.</text>
</comment>
<name>A0A1A9V1E0_GLOAU</name>
<dbReference type="PANTHER" id="PTHR43115">
    <property type="entry name" value="DEHYDROGENASE/REDUCTASE SDR FAMILY MEMBER 11"/>
    <property type="match status" value="1"/>
</dbReference>
<dbReference type="InterPro" id="IPR002347">
    <property type="entry name" value="SDR_fam"/>
</dbReference>
<dbReference type="STRING" id="7395.A0A1A9V1E0"/>
<dbReference type="SUPFAM" id="SSF51735">
    <property type="entry name" value="NAD(P)-binding Rossmann-fold domains"/>
    <property type="match status" value="1"/>
</dbReference>
<dbReference type="Proteomes" id="UP000078200">
    <property type="component" value="Unassembled WGS sequence"/>
</dbReference>
<dbReference type="PROSITE" id="PS00061">
    <property type="entry name" value="ADH_SHORT"/>
    <property type="match status" value="1"/>
</dbReference>
<accession>A0A1A9V1E0</accession>
<evidence type="ECO:0008006" key="6">
    <source>
        <dbReference type="Google" id="ProtNLM"/>
    </source>
</evidence>
<keyword evidence="2" id="KW-0560">Oxidoreductase</keyword>
<dbReference type="PANTHER" id="PTHR43115:SF4">
    <property type="entry name" value="DEHYDROGENASE_REDUCTASE SDR FAMILY MEMBER 11"/>
    <property type="match status" value="1"/>
</dbReference>
<organism evidence="4 5">
    <name type="scientific">Glossina austeni</name>
    <name type="common">Savannah tsetse fly</name>
    <dbReference type="NCBI Taxonomy" id="7395"/>
    <lineage>
        <taxon>Eukaryota</taxon>
        <taxon>Metazoa</taxon>
        <taxon>Ecdysozoa</taxon>
        <taxon>Arthropoda</taxon>
        <taxon>Hexapoda</taxon>
        <taxon>Insecta</taxon>
        <taxon>Pterygota</taxon>
        <taxon>Neoptera</taxon>
        <taxon>Endopterygota</taxon>
        <taxon>Diptera</taxon>
        <taxon>Brachycera</taxon>
        <taxon>Muscomorpha</taxon>
        <taxon>Hippoboscoidea</taxon>
        <taxon>Glossinidae</taxon>
        <taxon>Glossina</taxon>
    </lineage>
</organism>
<dbReference type="FunFam" id="3.40.50.720:FF:000047">
    <property type="entry name" value="NADP-dependent L-serine/L-allo-threonine dehydrogenase"/>
    <property type="match status" value="1"/>
</dbReference>
<sequence>METFYSELTEMLKLMKKRDVIIIIGDSNTKAGNEPVPEAIGNFGIPSFLKLPSSGMERWHNKLAIVTGASVGIGAACTKALLSAGLRVIGLARREQKLEELKESLPQVQKSKFFPRKCDVSKEQDVLAAFEWSEKELGGVDVLLNNAGITRQTELVAPNNTEKIRQVIDTNVMGVLWCTREAFQRMHKRGNEGHILIINSLAGQQVLNFIDVLPSFNIYPATKFAITAMTETYRQEFQLHKSKVRITGLCPGAVDTNIFPDEIQFYVKNMALLEPQNIADAVLYALKLPQHVQFVIPFIQFSYNTENRGEAVKK</sequence>
<dbReference type="PRINTS" id="PR00081">
    <property type="entry name" value="GDHRDH"/>
</dbReference>
<dbReference type="Pfam" id="PF00106">
    <property type="entry name" value="adh_short"/>
    <property type="match status" value="1"/>
</dbReference>
<dbReference type="Gene3D" id="3.40.50.720">
    <property type="entry name" value="NAD(P)-binding Rossmann-like Domain"/>
    <property type="match status" value="1"/>
</dbReference>